<evidence type="ECO:0000313" key="2">
    <source>
        <dbReference type="EMBL" id="CAA9277479.1"/>
    </source>
</evidence>
<dbReference type="Pfam" id="PF01996">
    <property type="entry name" value="F420_ligase"/>
    <property type="match status" value="1"/>
</dbReference>
<dbReference type="EMBL" id="CADCTB010000221">
    <property type="protein sequence ID" value="CAA9277479.1"/>
    <property type="molecule type" value="Genomic_DNA"/>
</dbReference>
<organism evidence="2">
    <name type="scientific">uncultured Acidimicrobiales bacterium</name>
    <dbReference type="NCBI Taxonomy" id="310071"/>
    <lineage>
        <taxon>Bacteria</taxon>
        <taxon>Bacillati</taxon>
        <taxon>Actinomycetota</taxon>
        <taxon>Acidimicrobiia</taxon>
        <taxon>Acidimicrobiales</taxon>
        <taxon>environmental samples</taxon>
    </lineage>
</organism>
<feature type="domain" description="Coenzyme F420:L-glutamate ligase-like" evidence="1">
    <location>
        <begin position="3"/>
        <end position="70"/>
    </location>
</feature>
<gene>
    <name evidence="2" type="ORF">AVDCRST_MAG10-3679</name>
</gene>
<dbReference type="Gene3D" id="3.30.1330.100">
    <property type="entry name" value="CofE-like"/>
    <property type="match status" value="1"/>
</dbReference>
<dbReference type="AlphaFoldDB" id="A0A6J4JHB0"/>
<accession>A0A6J4JHB0</accession>
<keyword evidence="2" id="KW-0436">Ligase</keyword>
<proteinExistence type="predicted"/>
<evidence type="ECO:0000259" key="1">
    <source>
        <dbReference type="Pfam" id="PF01996"/>
    </source>
</evidence>
<protein>
    <submittedName>
        <fullName evidence="2">Gamma-glutamyl ligase (Similar to F420:0 gamma-glutamyl ligase)</fullName>
    </submittedName>
</protein>
<dbReference type="InterPro" id="IPR002847">
    <property type="entry name" value="F420-0_gamma-glut_ligase-dom"/>
</dbReference>
<dbReference type="GO" id="GO:0016874">
    <property type="term" value="F:ligase activity"/>
    <property type="evidence" value="ECO:0007669"/>
    <property type="project" value="UniProtKB-KW"/>
</dbReference>
<reference evidence="2" key="1">
    <citation type="submission" date="2020-02" db="EMBL/GenBank/DDBJ databases">
        <authorList>
            <person name="Meier V. D."/>
        </authorList>
    </citation>
    <scope>NUCLEOTIDE SEQUENCE</scope>
    <source>
        <strain evidence="2">AVDCRST_MAG10</strain>
    </source>
</reference>
<dbReference type="SUPFAM" id="SSF144010">
    <property type="entry name" value="CofE-like"/>
    <property type="match status" value="1"/>
</dbReference>
<name>A0A6J4JHB0_9ACTN</name>
<sequence length="207" mass="21886">MPLKTALLVPGDDIIEVAQGALETAGLQPEPSDILVICESPLAITQGRIVDLDDVHPGVAARILCRFFNFDSSLCNPYAFQVAIDLAGLPRILLALAVAMPGRALGRHGDFYRIAGRQVTWIDDVPGNLPPYTQDIVLGPDDPTGVACKVAAALGCGAAVVDANDLGRVEICGASPFIDHDLLVESMRPNPQGNADERTPLVLVRTS</sequence>